<name>A0ABW7DCW0_9PSED</name>
<keyword evidence="2" id="KW-1185">Reference proteome</keyword>
<comment type="caution">
    <text evidence="1">The sequence shown here is derived from an EMBL/GenBank/DDBJ whole genome shotgun (WGS) entry which is preliminary data.</text>
</comment>
<reference evidence="1 2" key="1">
    <citation type="submission" date="2024-10" db="EMBL/GenBank/DDBJ databases">
        <title>Whole genome of Pseudomonas sp Strain RB5.</title>
        <authorList>
            <person name="Selami N."/>
        </authorList>
    </citation>
    <scope>NUCLEOTIDE SEQUENCE [LARGE SCALE GENOMIC DNA]</scope>
    <source>
        <strain evidence="1 2">RB5</strain>
    </source>
</reference>
<evidence type="ECO:0000313" key="2">
    <source>
        <dbReference type="Proteomes" id="UP001605918"/>
    </source>
</evidence>
<evidence type="ECO:0000313" key="1">
    <source>
        <dbReference type="EMBL" id="MFG6205897.1"/>
    </source>
</evidence>
<organism evidence="1 2">
    <name type="scientific">Pseudomonas retamae</name>
    <dbReference type="NCBI Taxonomy" id="702110"/>
    <lineage>
        <taxon>Bacteria</taxon>
        <taxon>Pseudomonadati</taxon>
        <taxon>Pseudomonadota</taxon>
        <taxon>Gammaproteobacteria</taxon>
        <taxon>Pseudomonadales</taxon>
        <taxon>Pseudomonadaceae</taxon>
        <taxon>Pseudomonas</taxon>
    </lineage>
</organism>
<dbReference type="RefSeq" id="WP_093101939.1">
    <property type="nucleotide sequence ID" value="NZ_JBIEIL010000007.1"/>
</dbReference>
<dbReference type="Proteomes" id="UP001605918">
    <property type="component" value="Unassembled WGS sequence"/>
</dbReference>
<dbReference type="EMBL" id="JBIEIL010000007">
    <property type="protein sequence ID" value="MFG6205897.1"/>
    <property type="molecule type" value="Genomic_DNA"/>
</dbReference>
<gene>
    <name evidence="1" type="ORF">ACGSLL_16165</name>
</gene>
<accession>A0ABW7DCW0</accession>
<proteinExistence type="predicted"/>
<sequence>MDDDDQQHTCTRCNRLYKSPQQAERYKAGAGHAGLCGRCIKLQQEQAIDEGLALCAAKMMLIDSQFKTPPKR</sequence>
<protein>
    <submittedName>
        <fullName evidence="1">Uncharacterized protein</fullName>
    </submittedName>
</protein>